<evidence type="ECO:0000313" key="2">
    <source>
        <dbReference type="EMBL" id="GKY88534.1"/>
    </source>
</evidence>
<sequence>MTNDIRIRRKPGKWCIRAGGAVLGESSDVLELSEPGLPDMLYFPRDGIAMALLEKSAKTTTCPKKGEASYYAIHTKSTVIEDAGWSYETPLDAVAGIAGHIAFYPDKVTVEEI</sequence>
<accession>A0ABQ5LU66</accession>
<dbReference type="RefSeq" id="WP_281842575.1">
    <property type="nucleotide sequence ID" value="NZ_BROH01000007.1"/>
</dbReference>
<dbReference type="PANTHER" id="PTHR34310">
    <property type="entry name" value="DUF427 DOMAIN PROTEIN (AFU_ORTHOLOGUE AFUA_3G02220)"/>
    <property type="match status" value="1"/>
</dbReference>
<evidence type="ECO:0000259" key="1">
    <source>
        <dbReference type="Pfam" id="PF04248"/>
    </source>
</evidence>
<name>A0ABQ5LU66_9RHOB</name>
<comment type="caution">
    <text evidence="2">The sequence shown here is derived from an EMBL/GenBank/DDBJ whole genome shotgun (WGS) entry which is preliminary data.</text>
</comment>
<gene>
    <name evidence="2" type="ORF">STA1M1_24030</name>
</gene>
<protein>
    <recommendedName>
        <fullName evidence="1">DUF427 domain-containing protein</fullName>
    </recommendedName>
</protein>
<dbReference type="Pfam" id="PF04248">
    <property type="entry name" value="NTP_transf_9"/>
    <property type="match status" value="1"/>
</dbReference>
<dbReference type="Proteomes" id="UP001144205">
    <property type="component" value="Unassembled WGS sequence"/>
</dbReference>
<reference evidence="2" key="1">
    <citation type="journal article" date="2023" name="Int. J. Syst. Evol. Microbiol.">
        <title>Sinisalibacter aestuarii sp. nov., isolated from estuarine sediment of the Arakawa River.</title>
        <authorList>
            <person name="Arafat S.T."/>
            <person name="Hirano S."/>
            <person name="Sato A."/>
            <person name="Takeuchi K."/>
            <person name="Yasuda T."/>
            <person name="Terahara T."/>
            <person name="Hamada M."/>
            <person name="Kobayashi T."/>
        </authorList>
    </citation>
    <scope>NUCLEOTIDE SEQUENCE</scope>
    <source>
        <strain evidence="2">B-399</strain>
    </source>
</reference>
<dbReference type="InterPro" id="IPR038694">
    <property type="entry name" value="DUF427_sf"/>
</dbReference>
<proteinExistence type="predicted"/>
<dbReference type="InterPro" id="IPR007361">
    <property type="entry name" value="DUF427"/>
</dbReference>
<dbReference type="Gene3D" id="2.170.150.40">
    <property type="entry name" value="Domain of unknown function (DUF427)"/>
    <property type="match status" value="1"/>
</dbReference>
<dbReference type="PANTHER" id="PTHR34310:SF9">
    <property type="entry name" value="BLR5716 PROTEIN"/>
    <property type="match status" value="1"/>
</dbReference>
<dbReference type="EMBL" id="BROH01000007">
    <property type="protein sequence ID" value="GKY88534.1"/>
    <property type="molecule type" value="Genomic_DNA"/>
</dbReference>
<organism evidence="2 3">
    <name type="scientific">Sinisalibacter aestuarii</name>
    <dbReference type="NCBI Taxonomy" id="2949426"/>
    <lineage>
        <taxon>Bacteria</taxon>
        <taxon>Pseudomonadati</taxon>
        <taxon>Pseudomonadota</taxon>
        <taxon>Alphaproteobacteria</taxon>
        <taxon>Rhodobacterales</taxon>
        <taxon>Roseobacteraceae</taxon>
        <taxon>Sinisalibacter</taxon>
    </lineage>
</organism>
<keyword evidence="3" id="KW-1185">Reference proteome</keyword>
<feature type="domain" description="DUF427" evidence="1">
    <location>
        <begin position="16"/>
        <end position="106"/>
    </location>
</feature>
<evidence type="ECO:0000313" key="3">
    <source>
        <dbReference type="Proteomes" id="UP001144205"/>
    </source>
</evidence>